<dbReference type="AlphaFoldDB" id="B0DTM5"/>
<gene>
    <name evidence="1" type="ORF">LACBIDRAFT_310090</name>
</gene>
<dbReference type="OrthoDB" id="3114705at2759"/>
<dbReference type="RefSeq" id="XP_001887240.1">
    <property type="nucleotide sequence ID" value="XM_001887205.1"/>
</dbReference>
<protein>
    <submittedName>
        <fullName evidence="1">Predicted protein</fullName>
    </submittedName>
</protein>
<dbReference type="GeneID" id="6082882"/>
<accession>B0DTM5</accession>
<evidence type="ECO:0000313" key="1">
    <source>
        <dbReference type="EMBL" id="EDR02083.1"/>
    </source>
</evidence>
<dbReference type="Proteomes" id="UP000001194">
    <property type="component" value="Unassembled WGS sequence"/>
</dbReference>
<dbReference type="KEGG" id="lbc:LACBIDRAFT_310090"/>
<reference evidence="1 2" key="1">
    <citation type="journal article" date="2008" name="Nature">
        <title>The genome of Laccaria bicolor provides insights into mycorrhizal symbiosis.</title>
        <authorList>
            <person name="Martin F."/>
            <person name="Aerts A."/>
            <person name="Ahren D."/>
            <person name="Brun A."/>
            <person name="Danchin E.G.J."/>
            <person name="Duchaussoy F."/>
            <person name="Gibon J."/>
            <person name="Kohler A."/>
            <person name="Lindquist E."/>
            <person name="Pereda V."/>
            <person name="Salamov A."/>
            <person name="Shapiro H.J."/>
            <person name="Wuyts J."/>
            <person name="Blaudez D."/>
            <person name="Buee M."/>
            <person name="Brokstein P."/>
            <person name="Canbaeck B."/>
            <person name="Cohen D."/>
            <person name="Courty P.E."/>
            <person name="Coutinho P.M."/>
            <person name="Delaruelle C."/>
            <person name="Detter J.C."/>
            <person name="Deveau A."/>
            <person name="DiFazio S."/>
            <person name="Duplessis S."/>
            <person name="Fraissinet-Tachet L."/>
            <person name="Lucic E."/>
            <person name="Frey-Klett P."/>
            <person name="Fourrey C."/>
            <person name="Feussner I."/>
            <person name="Gay G."/>
            <person name="Grimwood J."/>
            <person name="Hoegger P.J."/>
            <person name="Jain P."/>
            <person name="Kilaru S."/>
            <person name="Labbe J."/>
            <person name="Lin Y.C."/>
            <person name="Legue V."/>
            <person name="Le Tacon F."/>
            <person name="Marmeisse R."/>
            <person name="Melayah D."/>
            <person name="Montanini B."/>
            <person name="Muratet M."/>
            <person name="Nehls U."/>
            <person name="Niculita-Hirzel H."/>
            <person name="Oudot-Le Secq M.P."/>
            <person name="Peter M."/>
            <person name="Quesneville H."/>
            <person name="Rajashekar B."/>
            <person name="Reich M."/>
            <person name="Rouhier N."/>
            <person name="Schmutz J."/>
            <person name="Yin T."/>
            <person name="Chalot M."/>
            <person name="Henrissat B."/>
            <person name="Kuees U."/>
            <person name="Lucas S."/>
            <person name="Van de Peer Y."/>
            <person name="Podila G.K."/>
            <person name="Polle A."/>
            <person name="Pukkila P.J."/>
            <person name="Richardson P.M."/>
            <person name="Rouze P."/>
            <person name="Sanders I.R."/>
            <person name="Stajich J.E."/>
            <person name="Tunlid A."/>
            <person name="Tuskan G."/>
            <person name="Grigoriev I.V."/>
        </authorList>
    </citation>
    <scope>NUCLEOTIDE SEQUENCE [LARGE SCALE GENOMIC DNA]</scope>
    <source>
        <strain evidence="2">S238N-H82 / ATCC MYA-4686</strain>
    </source>
</reference>
<sequence length="70" mass="8287">MLQQTIHESINPSWRTFLWLDSLQRRFILILLHVPKMLQQTIHESVIPSWRPSCGSISFNIDSFGHYFTS</sequence>
<proteinExistence type="predicted"/>
<dbReference type="InParanoid" id="B0DTM5"/>
<dbReference type="EMBL" id="DS547133">
    <property type="protein sequence ID" value="EDR02083.1"/>
    <property type="molecule type" value="Genomic_DNA"/>
</dbReference>
<evidence type="ECO:0000313" key="2">
    <source>
        <dbReference type="Proteomes" id="UP000001194"/>
    </source>
</evidence>
<organism evidence="2">
    <name type="scientific">Laccaria bicolor (strain S238N-H82 / ATCC MYA-4686)</name>
    <name type="common">Bicoloured deceiver</name>
    <name type="synonym">Laccaria laccata var. bicolor</name>
    <dbReference type="NCBI Taxonomy" id="486041"/>
    <lineage>
        <taxon>Eukaryota</taxon>
        <taxon>Fungi</taxon>
        <taxon>Dikarya</taxon>
        <taxon>Basidiomycota</taxon>
        <taxon>Agaricomycotina</taxon>
        <taxon>Agaricomycetes</taxon>
        <taxon>Agaricomycetidae</taxon>
        <taxon>Agaricales</taxon>
        <taxon>Agaricineae</taxon>
        <taxon>Hydnangiaceae</taxon>
        <taxon>Laccaria</taxon>
    </lineage>
</organism>
<dbReference type="HOGENOM" id="CLU_2996878_0_0_1"/>
<keyword evidence="2" id="KW-1185">Reference proteome</keyword>
<name>B0DTM5_LACBS</name>